<dbReference type="GO" id="GO:1901336">
    <property type="term" value="P:lactone biosynthetic process"/>
    <property type="evidence" value="ECO:0007669"/>
    <property type="project" value="UniProtKB-ARBA"/>
</dbReference>
<evidence type="ECO:0000256" key="2">
    <source>
        <dbReference type="ARBA" id="ARBA00022553"/>
    </source>
</evidence>
<dbReference type="Pfam" id="PF13602">
    <property type="entry name" value="ADH_zinc_N_2"/>
    <property type="match status" value="1"/>
</dbReference>
<dbReference type="Gene3D" id="3.90.180.10">
    <property type="entry name" value="Medium-chain alcohol dehydrogenases, catalytic domain"/>
    <property type="match status" value="1"/>
</dbReference>
<dbReference type="InterPro" id="IPR011032">
    <property type="entry name" value="GroES-like_sf"/>
</dbReference>
<dbReference type="eggNOG" id="KOG1202">
    <property type="taxonomic scope" value="Eukaryota"/>
</dbReference>
<dbReference type="SUPFAM" id="SSF53901">
    <property type="entry name" value="Thiolase-like"/>
    <property type="match status" value="2"/>
</dbReference>
<evidence type="ECO:0000256" key="3">
    <source>
        <dbReference type="ARBA" id="ARBA00022679"/>
    </source>
</evidence>
<dbReference type="InterPro" id="IPR014030">
    <property type="entry name" value="Ketoacyl_synth_N"/>
</dbReference>
<accession>W3X2Q9</accession>
<dbReference type="InParanoid" id="W3X2Q9"/>
<dbReference type="PANTHER" id="PTHR43775:SF29">
    <property type="entry name" value="ASPERFURANONE POLYKETIDE SYNTHASE AFOG-RELATED"/>
    <property type="match status" value="1"/>
</dbReference>
<dbReference type="InterPro" id="IPR018201">
    <property type="entry name" value="Ketoacyl_synth_AS"/>
</dbReference>
<dbReference type="SMART" id="SM00822">
    <property type="entry name" value="PKS_KR"/>
    <property type="match status" value="1"/>
</dbReference>
<dbReference type="OMA" id="AYECTEN"/>
<dbReference type="GO" id="GO:0006633">
    <property type="term" value="P:fatty acid biosynthetic process"/>
    <property type="evidence" value="ECO:0007669"/>
    <property type="project" value="InterPro"/>
</dbReference>
<dbReference type="InterPro" id="IPR013968">
    <property type="entry name" value="PKS_KR"/>
</dbReference>
<name>W3X2Q9_PESFW</name>
<dbReference type="SUPFAM" id="SSF51735">
    <property type="entry name" value="NAD(P)-binding Rossmann-fold domains"/>
    <property type="match status" value="2"/>
</dbReference>
<evidence type="ECO:0000256" key="1">
    <source>
        <dbReference type="ARBA" id="ARBA00022450"/>
    </source>
</evidence>
<dbReference type="InterPro" id="IPR057326">
    <property type="entry name" value="KR_dom"/>
</dbReference>
<dbReference type="SMART" id="SM00825">
    <property type="entry name" value="PKS_KS"/>
    <property type="match status" value="1"/>
</dbReference>
<dbReference type="AlphaFoldDB" id="W3X2Q9"/>
<dbReference type="Pfam" id="PF00109">
    <property type="entry name" value="ketoacyl-synt"/>
    <property type="match status" value="1"/>
</dbReference>
<dbReference type="GeneID" id="19272970"/>
<evidence type="ECO:0000259" key="7">
    <source>
        <dbReference type="PROSITE" id="PS52004"/>
    </source>
</evidence>
<evidence type="ECO:0000256" key="6">
    <source>
        <dbReference type="RuleBase" id="RU003694"/>
    </source>
</evidence>
<dbReference type="InterPro" id="IPR013154">
    <property type="entry name" value="ADH-like_N"/>
</dbReference>
<dbReference type="GO" id="GO:0044550">
    <property type="term" value="P:secondary metabolite biosynthetic process"/>
    <property type="evidence" value="ECO:0007669"/>
    <property type="project" value="UniProtKB-ARBA"/>
</dbReference>
<dbReference type="OrthoDB" id="329835at2759"/>
<keyword evidence="3 6" id="KW-0808">Transferase</keyword>
<dbReference type="CDD" id="cd00833">
    <property type="entry name" value="PKS"/>
    <property type="match status" value="1"/>
</dbReference>
<dbReference type="PROSITE" id="PS00606">
    <property type="entry name" value="KS3_1"/>
    <property type="match status" value="1"/>
</dbReference>
<dbReference type="SUPFAM" id="SSF50129">
    <property type="entry name" value="GroES-like"/>
    <property type="match status" value="1"/>
</dbReference>
<dbReference type="PANTHER" id="PTHR43775">
    <property type="entry name" value="FATTY ACID SYNTHASE"/>
    <property type="match status" value="1"/>
</dbReference>
<evidence type="ECO:0000313" key="8">
    <source>
        <dbReference type="EMBL" id="ETS80428.1"/>
    </source>
</evidence>
<evidence type="ECO:0000256" key="4">
    <source>
        <dbReference type="ARBA" id="ARBA00023002"/>
    </source>
</evidence>
<dbReference type="EMBL" id="KI912113">
    <property type="protein sequence ID" value="ETS80428.1"/>
    <property type="molecule type" value="Genomic_DNA"/>
</dbReference>
<feature type="domain" description="Ketosynthase family 3 (KS3)" evidence="7">
    <location>
        <begin position="7"/>
        <end position="405"/>
    </location>
</feature>
<proteinExistence type="inferred from homology"/>
<dbReference type="Proteomes" id="UP000030651">
    <property type="component" value="Unassembled WGS sequence"/>
</dbReference>
<dbReference type="InterPro" id="IPR050091">
    <property type="entry name" value="PKS_NRPS_Biosynth_Enz"/>
</dbReference>
<evidence type="ECO:0000256" key="5">
    <source>
        <dbReference type="ARBA" id="ARBA00023268"/>
    </source>
</evidence>
<dbReference type="InterPro" id="IPR020841">
    <property type="entry name" value="PKS_Beta-ketoAc_synthase_dom"/>
</dbReference>
<dbReference type="InterPro" id="IPR016039">
    <property type="entry name" value="Thiolase-like"/>
</dbReference>
<dbReference type="SMART" id="SM00829">
    <property type="entry name" value="PKS_ER"/>
    <property type="match status" value="1"/>
</dbReference>
<keyword evidence="1" id="KW-0596">Phosphopantetheine</keyword>
<dbReference type="GO" id="GO:0004312">
    <property type="term" value="F:fatty acid synthase activity"/>
    <property type="evidence" value="ECO:0007669"/>
    <property type="project" value="TreeGrafter"/>
</dbReference>
<dbReference type="HOGENOM" id="CLU_000022_31_8_1"/>
<keyword evidence="4" id="KW-0560">Oxidoreductase</keyword>
<evidence type="ECO:0000313" key="9">
    <source>
        <dbReference type="Proteomes" id="UP000030651"/>
    </source>
</evidence>
<dbReference type="InterPro" id="IPR036291">
    <property type="entry name" value="NAD(P)-bd_dom_sf"/>
</dbReference>
<dbReference type="STRING" id="1229662.W3X2Q9"/>
<dbReference type="FunFam" id="3.40.50.720:FF:000209">
    <property type="entry name" value="Polyketide synthase Pks12"/>
    <property type="match status" value="1"/>
</dbReference>
<dbReference type="Gene3D" id="3.40.47.10">
    <property type="match status" value="1"/>
</dbReference>
<keyword evidence="5" id="KW-0511">Multifunctional enzyme</keyword>
<dbReference type="PROSITE" id="PS52004">
    <property type="entry name" value="KS3_2"/>
    <property type="match status" value="1"/>
</dbReference>
<dbReference type="RefSeq" id="XP_007834729.1">
    <property type="nucleotide sequence ID" value="XM_007836538.1"/>
</dbReference>
<dbReference type="CDD" id="cd05195">
    <property type="entry name" value="enoyl_red"/>
    <property type="match status" value="1"/>
</dbReference>
<dbReference type="GO" id="GO:0004315">
    <property type="term" value="F:3-oxoacyl-[acyl-carrier-protein] synthase activity"/>
    <property type="evidence" value="ECO:0007669"/>
    <property type="project" value="InterPro"/>
</dbReference>
<protein>
    <recommendedName>
        <fullName evidence="7">Ketosynthase family 3 (KS3) domain-containing protein</fullName>
    </recommendedName>
</protein>
<dbReference type="GO" id="GO:0016491">
    <property type="term" value="F:oxidoreductase activity"/>
    <property type="evidence" value="ECO:0007669"/>
    <property type="project" value="UniProtKB-KW"/>
</dbReference>
<dbReference type="KEGG" id="pfy:PFICI_07957"/>
<reference evidence="9" key="1">
    <citation type="journal article" date="2015" name="BMC Genomics">
        <title>Genomic and transcriptomic analysis of the endophytic fungus Pestalotiopsis fici reveals its lifestyle and high potential for synthesis of natural products.</title>
        <authorList>
            <person name="Wang X."/>
            <person name="Zhang X."/>
            <person name="Liu L."/>
            <person name="Xiang M."/>
            <person name="Wang W."/>
            <person name="Sun X."/>
            <person name="Che Y."/>
            <person name="Guo L."/>
            <person name="Liu G."/>
            <person name="Guo L."/>
            <person name="Wang C."/>
            <person name="Yin W.B."/>
            <person name="Stadler M."/>
            <person name="Zhang X."/>
            <person name="Liu X."/>
        </authorList>
    </citation>
    <scope>NUCLEOTIDE SEQUENCE [LARGE SCALE GENOMIC DNA]</scope>
    <source>
        <strain evidence="9">W106-1 / CGMCC3.15140</strain>
    </source>
</reference>
<keyword evidence="2" id="KW-0597">Phosphoprotein</keyword>
<comment type="similarity">
    <text evidence="6">Belongs to the thiolase-like superfamily. Beta-ketoacyl-ACP synthases family.</text>
</comment>
<dbReference type="Pfam" id="PF08659">
    <property type="entry name" value="KR"/>
    <property type="match status" value="1"/>
</dbReference>
<dbReference type="InterPro" id="IPR020843">
    <property type="entry name" value="ER"/>
</dbReference>
<organism evidence="8 9">
    <name type="scientific">Pestalotiopsis fici (strain W106-1 / CGMCC3.15140)</name>
    <dbReference type="NCBI Taxonomy" id="1229662"/>
    <lineage>
        <taxon>Eukaryota</taxon>
        <taxon>Fungi</taxon>
        <taxon>Dikarya</taxon>
        <taxon>Ascomycota</taxon>
        <taxon>Pezizomycotina</taxon>
        <taxon>Sordariomycetes</taxon>
        <taxon>Xylariomycetidae</taxon>
        <taxon>Amphisphaeriales</taxon>
        <taxon>Sporocadaceae</taxon>
        <taxon>Pestalotiopsis</taxon>
    </lineage>
</organism>
<dbReference type="Pfam" id="PF02801">
    <property type="entry name" value="Ketoacyl-synt_C"/>
    <property type="match status" value="1"/>
</dbReference>
<sequence>MGFRLEQEPIAVIGMAFKFPGGADSPDNLWNVLANKKCVATKFPNDRFNIDAFSETSRKKDNTIKTDEAHFLEGDIRHFDAGFFSTAPHKAAAMDHQQRGLMETTYHAFENAGLGIQDVSGSRASVHVGCFTSDFANMRFLDIQAIPKYNALGSAGSILANRISWFYDLRGESMYVDTACSSSLVAMALACQGLTAGDADMAIVGASNVILGPEFNVSLSNMNFLSPRGRCHSFDSNADGYGRGEGFAALILKPMSKALADGNPIRAVDMQVQLIRYTYHKAELDMSETRFFDAHGTGTKVGDPIEARAIGEAFFKYRSKEDPIYVSVVKDSLELIRNRYGKPVRMRSFGAGVPLSLEIRTPGLLDTIEWAEDTVAYSPLGPDQVEIRVQAIGVNLKECLTLLGRVNIDRLGSECSGFIVRVGAAVKHLETGDRVVLGSLETYKTLVRAESFQVVKIPQAMSFTEAAAIPTAFCTAYHSLYRVARLQKGESVLIHAAAGGTGQAALQIAQHIGAVIFATVGSVEKRKLLIEHYGISEDHIFNSRDASFAEGIKRVTNGRGVDVVLNSLSGKLLVASWEIIAEFGRFIEIGRKDIDTRGYLPMFPFIKNAMFAGVDLAAIVDGGGTSGRYVLQEVFDLMETGALRPLHPITPFPVDQTEQAFRLLQSGRSMGKIVLELHDSSLVPFREGSDSQYRLSRNATYVVSGGLGGIGRQIVRWLVRRGAQHLLLLTRSGISGSPAKAKMIAELESQQIQVQCQVCDIGDFESLTKTVEEASKTMPPFRGCFQAAMVIQDRPFANMSYAEWHDAIRPKIQGSWNLHKALPSGMDFFVMLSSSVGVFGNAGQSNYAAGNTFQDALARCRVEQGEKAAAIDLGMILGEGFVAERADIRDKLMRLNLLLPLTLPELFAVFDYYCDPDTALTCPEKSQIVTGIEAPAIIRQSGREVPEPLFRTLFRALHQITPVGAVSTTGTAKVQDVAAVIQELPR</sequence>
<dbReference type="Gene3D" id="3.40.50.720">
    <property type="entry name" value="NAD(P)-binding Rossmann-like Domain"/>
    <property type="match status" value="1"/>
</dbReference>
<dbReference type="InterPro" id="IPR014031">
    <property type="entry name" value="Ketoacyl_synth_C"/>
</dbReference>
<dbReference type="Pfam" id="PF08240">
    <property type="entry name" value="ADH_N"/>
    <property type="match status" value="1"/>
</dbReference>
<keyword evidence="9" id="KW-1185">Reference proteome</keyword>
<gene>
    <name evidence="8" type="ORF">PFICI_07957</name>
</gene>